<dbReference type="EMBL" id="CAKXAJ010025165">
    <property type="protein sequence ID" value="CAH2235964.1"/>
    <property type="molecule type" value="Genomic_DNA"/>
</dbReference>
<sequence length="250" mass="28098">MFVFICLTILQLITGYVAAPESMVAQAFQNDKIVSKVVLNPPSELISVTYPGVSIYLGTTVQPLQTLAQPVVSYEGDDNELYTLMFFGPDLPPSVNVPLTQFLHWLVVNIPGRDISKGDTISSYFPPTPYPGGFPYIFILYKQDGMLNTTEIPDMSFILRRPNFSPMEFAEKYNLNGPIAGNFMHESYLSVIPELPLYKNVPLSDLAFRYVVAWKPIKRIAAILANRLAHYHLGLQHQLPRMVRLRSGAD</sequence>
<keyword evidence="3" id="KW-1185">Reference proteome</keyword>
<comment type="caution">
    <text evidence="2">The sequence shown here is derived from an EMBL/GenBank/DDBJ whole genome shotgun (WGS) entry which is preliminary data.</text>
</comment>
<dbReference type="InterPro" id="IPR036610">
    <property type="entry name" value="PEBP-like_sf"/>
</dbReference>
<protein>
    <submittedName>
        <fullName evidence="2">Jg24502 protein</fullName>
    </submittedName>
</protein>
<proteinExistence type="predicted"/>
<dbReference type="AlphaFoldDB" id="A0A8S4RF19"/>
<feature type="chain" id="PRO_5035873077" evidence="1">
    <location>
        <begin position="19"/>
        <end position="250"/>
    </location>
</feature>
<dbReference type="InterPro" id="IPR008914">
    <property type="entry name" value="PEBP"/>
</dbReference>
<reference evidence="2" key="1">
    <citation type="submission" date="2022-03" db="EMBL/GenBank/DDBJ databases">
        <authorList>
            <person name="Lindestad O."/>
        </authorList>
    </citation>
    <scope>NUCLEOTIDE SEQUENCE</scope>
</reference>
<dbReference type="PANTHER" id="PTHR11362">
    <property type="entry name" value="PHOSPHATIDYLETHANOLAMINE-BINDING PROTEIN"/>
    <property type="match status" value="1"/>
</dbReference>
<evidence type="ECO:0000313" key="3">
    <source>
        <dbReference type="Proteomes" id="UP000838756"/>
    </source>
</evidence>
<dbReference type="Pfam" id="PF01161">
    <property type="entry name" value="PBP"/>
    <property type="match status" value="1"/>
</dbReference>
<name>A0A8S4RF19_9NEOP</name>
<keyword evidence="1" id="KW-0732">Signal</keyword>
<dbReference type="InterPro" id="IPR035810">
    <property type="entry name" value="PEBP_euk"/>
</dbReference>
<gene>
    <name evidence="2" type="primary">jg24502</name>
    <name evidence="2" type="ORF">PAEG_LOCUS13460</name>
</gene>
<evidence type="ECO:0000313" key="2">
    <source>
        <dbReference type="EMBL" id="CAH2235964.1"/>
    </source>
</evidence>
<accession>A0A8S4RF19</accession>
<dbReference type="SUPFAM" id="SSF49777">
    <property type="entry name" value="PEBP-like"/>
    <property type="match status" value="1"/>
</dbReference>
<organism evidence="2 3">
    <name type="scientific">Pararge aegeria aegeria</name>
    <dbReference type="NCBI Taxonomy" id="348720"/>
    <lineage>
        <taxon>Eukaryota</taxon>
        <taxon>Metazoa</taxon>
        <taxon>Ecdysozoa</taxon>
        <taxon>Arthropoda</taxon>
        <taxon>Hexapoda</taxon>
        <taxon>Insecta</taxon>
        <taxon>Pterygota</taxon>
        <taxon>Neoptera</taxon>
        <taxon>Endopterygota</taxon>
        <taxon>Lepidoptera</taxon>
        <taxon>Glossata</taxon>
        <taxon>Ditrysia</taxon>
        <taxon>Papilionoidea</taxon>
        <taxon>Nymphalidae</taxon>
        <taxon>Satyrinae</taxon>
        <taxon>Satyrini</taxon>
        <taxon>Parargina</taxon>
        <taxon>Pararge</taxon>
    </lineage>
</organism>
<feature type="signal peptide" evidence="1">
    <location>
        <begin position="1"/>
        <end position="18"/>
    </location>
</feature>
<dbReference type="OrthoDB" id="6920452at2759"/>
<evidence type="ECO:0000256" key="1">
    <source>
        <dbReference type="SAM" id="SignalP"/>
    </source>
</evidence>
<dbReference type="Gene3D" id="3.90.280.10">
    <property type="entry name" value="PEBP-like"/>
    <property type="match status" value="1"/>
</dbReference>
<dbReference type="CDD" id="cd00866">
    <property type="entry name" value="PEBP_euk"/>
    <property type="match status" value="1"/>
</dbReference>
<dbReference type="PANTHER" id="PTHR11362:SF82">
    <property type="entry name" value="PHOSPHATIDYLETHANOLAMINE-BINDING PROTEIN 4"/>
    <property type="match status" value="1"/>
</dbReference>
<dbReference type="Proteomes" id="UP000838756">
    <property type="component" value="Unassembled WGS sequence"/>
</dbReference>